<reference evidence="2" key="1">
    <citation type="submission" date="2018-04" db="EMBL/GenBank/DDBJ databases">
        <title>WGS assembly of Panicum hallii.</title>
        <authorList>
            <person name="Lovell J."/>
            <person name="Jenkins J."/>
            <person name="Lowry D."/>
            <person name="Mamidi S."/>
            <person name="Sreedasyam A."/>
            <person name="Weng X."/>
            <person name="Barry K."/>
            <person name="Bonette J."/>
            <person name="Campitelli B."/>
            <person name="Daum C."/>
            <person name="Gordon S."/>
            <person name="Gould B."/>
            <person name="Lipzen A."/>
            <person name="Macqueen A."/>
            <person name="Palacio-Mejia J."/>
            <person name="Plott C."/>
            <person name="Shakirov E."/>
            <person name="Shu S."/>
            <person name="Yoshinaga Y."/>
            <person name="Zane M."/>
            <person name="Rokhsar D."/>
            <person name="Grimwood J."/>
            <person name="Schmutz J."/>
            <person name="Juenger T."/>
        </authorList>
    </citation>
    <scope>NUCLEOTIDE SEQUENCE [LARGE SCALE GENOMIC DNA]</scope>
    <source>
        <strain evidence="2">FIL2</strain>
    </source>
</reference>
<feature type="compositionally biased region" description="Polar residues" evidence="1">
    <location>
        <begin position="68"/>
        <end position="86"/>
    </location>
</feature>
<feature type="region of interest" description="Disordered" evidence="1">
    <location>
        <begin position="42"/>
        <end position="108"/>
    </location>
</feature>
<evidence type="ECO:0000256" key="1">
    <source>
        <dbReference type="SAM" id="MobiDB-lite"/>
    </source>
</evidence>
<dbReference type="Gramene" id="PAN32828">
    <property type="protein sequence ID" value="PAN32828"/>
    <property type="gene ID" value="PAHAL_5G515100"/>
</dbReference>
<dbReference type="Proteomes" id="UP000243499">
    <property type="component" value="Chromosome 5"/>
</dbReference>
<proteinExistence type="predicted"/>
<sequence length="133" mass="14368">MGRWDTSQLVFGVAYPGIRVGTCFYWLCRCRGHSAAARRWSATRRRRRTPRGACGGPWGRPAGASGCARSTSVTRRAPTCSRTTASRAYRRVGDGPRRGVAAHARGGGGRPVGVLLQHAVGHRDGAGLRRRVQ</sequence>
<gene>
    <name evidence="2" type="ORF">PAHAL_5G515100</name>
</gene>
<protein>
    <submittedName>
        <fullName evidence="2">Uncharacterized protein</fullName>
    </submittedName>
</protein>
<accession>A0A2S3HYT4</accession>
<organism evidence="2">
    <name type="scientific">Panicum hallii</name>
    <dbReference type="NCBI Taxonomy" id="206008"/>
    <lineage>
        <taxon>Eukaryota</taxon>
        <taxon>Viridiplantae</taxon>
        <taxon>Streptophyta</taxon>
        <taxon>Embryophyta</taxon>
        <taxon>Tracheophyta</taxon>
        <taxon>Spermatophyta</taxon>
        <taxon>Magnoliopsida</taxon>
        <taxon>Liliopsida</taxon>
        <taxon>Poales</taxon>
        <taxon>Poaceae</taxon>
        <taxon>PACMAD clade</taxon>
        <taxon>Panicoideae</taxon>
        <taxon>Panicodae</taxon>
        <taxon>Paniceae</taxon>
        <taxon>Panicinae</taxon>
        <taxon>Panicum</taxon>
        <taxon>Panicum sect. Panicum</taxon>
    </lineage>
</organism>
<dbReference type="AlphaFoldDB" id="A0A2S3HYT4"/>
<dbReference type="EMBL" id="CM008050">
    <property type="protein sequence ID" value="PAN32828.1"/>
    <property type="molecule type" value="Genomic_DNA"/>
</dbReference>
<name>A0A2S3HYT4_9POAL</name>
<evidence type="ECO:0000313" key="2">
    <source>
        <dbReference type="EMBL" id="PAN32828.1"/>
    </source>
</evidence>